<comment type="caution">
    <text evidence="1">The sequence shown here is derived from an EMBL/GenBank/DDBJ whole genome shotgun (WGS) entry which is preliminary data.</text>
</comment>
<evidence type="ECO:0000313" key="1">
    <source>
        <dbReference type="EMBL" id="OAP86147.1"/>
    </source>
</evidence>
<name>A0A179B373_9ACTO</name>
<dbReference type="AlphaFoldDB" id="A0A179B373"/>
<sequence length="146" mass="16536">MEPSNEESALLTPLQEVDTHYMSRIVEVLTRKANENANGWTKLGLLANVNEEAGTRLMYNMVVWRGESWDDWLPDLEIETVSRAIARWREGAGNISEAPLWTSMFLGVTAQGHARWSPGYGEGFGQWKIHTNRPNRPVVEEALRGL</sequence>
<keyword evidence="2" id="KW-1185">Reference proteome</keyword>
<dbReference type="Proteomes" id="UP000078368">
    <property type="component" value="Unassembled WGS sequence"/>
</dbReference>
<accession>A0A179B373</accession>
<gene>
    <name evidence="1" type="ORF">A4H34_02935</name>
</gene>
<protein>
    <submittedName>
        <fullName evidence="1">Uncharacterized protein</fullName>
    </submittedName>
</protein>
<evidence type="ECO:0000313" key="2">
    <source>
        <dbReference type="Proteomes" id="UP000078368"/>
    </source>
</evidence>
<proteinExistence type="predicted"/>
<reference evidence="1 2" key="1">
    <citation type="submission" date="2016-04" db="EMBL/GenBank/DDBJ databases">
        <title>Peptidophaga gingivicola gen. nov., sp. nov., isolated from human subgingival plaque.</title>
        <authorList>
            <person name="Beall C.J."/>
            <person name="Mokrzan E.M."/>
            <person name="Griffen A.L."/>
            <person name="Leys E.J."/>
        </authorList>
    </citation>
    <scope>NUCLEOTIDE SEQUENCE [LARGE SCALE GENOMIC DNA]</scope>
    <source>
        <strain evidence="1 2">BA112</strain>
    </source>
</reference>
<dbReference type="EMBL" id="LVZK01000001">
    <property type="protein sequence ID" value="OAP86147.1"/>
    <property type="molecule type" value="Genomic_DNA"/>
</dbReference>
<dbReference type="RefSeq" id="WP_009197841.1">
    <property type="nucleotide sequence ID" value="NZ_LVZK01000001.1"/>
</dbReference>
<organism evidence="1 2">
    <name type="scientific">Peptidiphaga gingivicola</name>
    <dbReference type="NCBI Taxonomy" id="2741497"/>
    <lineage>
        <taxon>Bacteria</taxon>
        <taxon>Bacillati</taxon>
        <taxon>Actinomycetota</taxon>
        <taxon>Actinomycetes</taxon>
        <taxon>Actinomycetales</taxon>
        <taxon>Actinomycetaceae</taxon>
        <taxon>Peptidiphaga</taxon>
    </lineage>
</organism>